<keyword evidence="2 5" id="KW-0238">DNA-binding</keyword>
<dbReference type="RefSeq" id="WP_164513769.1">
    <property type="nucleotide sequence ID" value="NZ_BJME01000035.1"/>
</dbReference>
<dbReference type="Proteomes" id="UP000234525">
    <property type="component" value="Unassembled WGS sequence"/>
</dbReference>
<evidence type="ECO:0000259" key="4">
    <source>
        <dbReference type="PROSITE" id="PS50995"/>
    </source>
</evidence>
<dbReference type="Gene3D" id="1.10.10.10">
    <property type="entry name" value="Winged helix-like DNA-binding domain superfamily/Winged helix DNA-binding domain"/>
    <property type="match status" value="1"/>
</dbReference>
<dbReference type="SMART" id="SM00347">
    <property type="entry name" value="HTH_MARR"/>
    <property type="match status" value="1"/>
</dbReference>
<dbReference type="EMBL" id="FXZB01000037">
    <property type="protein sequence ID" value="SMY00021.1"/>
    <property type="molecule type" value="Genomic_DNA"/>
</dbReference>
<accession>A0A2H1KJY4</accession>
<evidence type="ECO:0000256" key="3">
    <source>
        <dbReference type="ARBA" id="ARBA00023163"/>
    </source>
</evidence>
<dbReference type="GO" id="GO:0003700">
    <property type="term" value="F:DNA-binding transcription factor activity"/>
    <property type="evidence" value="ECO:0007669"/>
    <property type="project" value="InterPro"/>
</dbReference>
<proteinExistence type="predicted"/>
<dbReference type="InterPro" id="IPR036390">
    <property type="entry name" value="WH_DNA-bd_sf"/>
</dbReference>
<dbReference type="GO" id="GO:0003677">
    <property type="term" value="F:DNA binding"/>
    <property type="evidence" value="ECO:0007669"/>
    <property type="project" value="UniProtKB-KW"/>
</dbReference>
<dbReference type="Pfam" id="PF12802">
    <property type="entry name" value="MarR_2"/>
    <property type="match status" value="1"/>
</dbReference>
<comment type="caution">
    <text evidence="5">The sequence shown here is derived from an EMBL/GenBank/DDBJ whole genome shotgun (WGS) entry which is preliminary data.</text>
</comment>
<dbReference type="PROSITE" id="PS50995">
    <property type="entry name" value="HTH_MARR_2"/>
    <property type="match status" value="1"/>
</dbReference>
<dbReference type="GO" id="GO:0006950">
    <property type="term" value="P:response to stress"/>
    <property type="evidence" value="ECO:0007669"/>
    <property type="project" value="TreeGrafter"/>
</dbReference>
<dbReference type="InterPro" id="IPR000835">
    <property type="entry name" value="HTH_MarR-typ"/>
</dbReference>
<protein>
    <submittedName>
        <fullName evidence="5">DNA-binding transcriptional regulator, MarR family</fullName>
    </submittedName>
</protein>
<evidence type="ECO:0000256" key="2">
    <source>
        <dbReference type="ARBA" id="ARBA00023125"/>
    </source>
</evidence>
<name>A0A2H1KJY4_BREAU</name>
<keyword evidence="1" id="KW-0805">Transcription regulation</keyword>
<evidence type="ECO:0000313" key="5">
    <source>
        <dbReference type="EMBL" id="SMY00021.1"/>
    </source>
</evidence>
<dbReference type="InterPro" id="IPR023187">
    <property type="entry name" value="Tscrpt_reg_MarR-type_CS"/>
</dbReference>
<dbReference type="InterPro" id="IPR039422">
    <property type="entry name" value="MarR/SlyA-like"/>
</dbReference>
<gene>
    <name evidence="5" type="ORF">BAUR9175_03575</name>
</gene>
<evidence type="ECO:0000313" key="6">
    <source>
        <dbReference type="Proteomes" id="UP000234525"/>
    </source>
</evidence>
<keyword evidence="6" id="KW-1185">Reference proteome</keyword>
<dbReference type="PRINTS" id="PR00598">
    <property type="entry name" value="HTHMARR"/>
</dbReference>
<dbReference type="InterPro" id="IPR036388">
    <property type="entry name" value="WH-like_DNA-bd_sf"/>
</dbReference>
<dbReference type="AlphaFoldDB" id="A0A2H1KJY4"/>
<dbReference type="PANTHER" id="PTHR33164">
    <property type="entry name" value="TRANSCRIPTIONAL REGULATOR, MARR FAMILY"/>
    <property type="match status" value="1"/>
</dbReference>
<dbReference type="SUPFAM" id="SSF46785">
    <property type="entry name" value="Winged helix' DNA-binding domain"/>
    <property type="match status" value="1"/>
</dbReference>
<organism evidence="5 6">
    <name type="scientific">Brevibacterium aurantiacum</name>
    <dbReference type="NCBI Taxonomy" id="273384"/>
    <lineage>
        <taxon>Bacteria</taxon>
        <taxon>Bacillati</taxon>
        <taxon>Actinomycetota</taxon>
        <taxon>Actinomycetes</taxon>
        <taxon>Micrococcales</taxon>
        <taxon>Brevibacteriaceae</taxon>
        <taxon>Brevibacterium</taxon>
    </lineage>
</organism>
<dbReference type="PANTHER" id="PTHR33164:SF43">
    <property type="entry name" value="HTH-TYPE TRANSCRIPTIONAL REPRESSOR YETL"/>
    <property type="match status" value="1"/>
</dbReference>
<sequence length="166" mass="17999">MNKGVVVKHDFLLAHVDHDESAQVVMAVLSAARRIDDACAHLLARHGLSEGRFAVLLAVSERDDASPGWIAERLGVTRATVTGLLEGLVKSDFVVRMAAPGDRRSHNIKLTEAGVAVVKELVPVYKEWLRQIADKVATPQDIISSLEQLRHNLRSGAPTKGGHESS</sequence>
<keyword evidence="3" id="KW-0804">Transcription</keyword>
<feature type="domain" description="HTH marR-type" evidence="4">
    <location>
        <begin position="21"/>
        <end position="155"/>
    </location>
</feature>
<reference evidence="5" key="1">
    <citation type="submission" date="2017-03" db="EMBL/GenBank/DDBJ databases">
        <authorList>
            <person name="Monnet C."/>
        </authorList>
    </citation>
    <scope>NUCLEOTIDE SEQUENCE [LARGE SCALE GENOMIC DNA]</scope>
    <source>
        <strain evidence="5">ATCC 9175</strain>
    </source>
</reference>
<evidence type="ECO:0000256" key="1">
    <source>
        <dbReference type="ARBA" id="ARBA00023015"/>
    </source>
</evidence>
<dbReference type="GeneID" id="60904561"/>
<dbReference type="PROSITE" id="PS01117">
    <property type="entry name" value="HTH_MARR_1"/>
    <property type="match status" value="1"/>
</dbReference>